<name>A0A3N5CBG5_9BACI</name>
<gene>
    <name evidence="3" type="ORF">EDC24_0993</name>
</gene>
<protein>
    <recommendedName>
        <fullName evidence="2">UPF0298 protein EDC24_0993</fullName>
    </recommendedName>
</protein>
<evidence type="ECO:0000313" key="4">
    <source>
        <dbReference type="Proteomes" id="UP000276443"/>
    </source>
</evidence>
<dbReference type="RefSeq" id="WP_245997966.1">
    <property type="nucleotide sequence ID" value="NZ_RKRF01000007.1"/>
</dbReference>
<comment type="similarity">
    <text evidence="2">Belongs to the UPF0298 family.</text>
</comment>
<comment type="subcellular location">
    <subcellularLocation>
        <location evidence="2">Cytoplasm</location>
    </subcellularLocation>
</comment>
<dbReference type="Proteomes" id="UP000276443">
    <property type="component" value="Unassembled WGS sequence"/>
</dbReference>
<dbReference type="EMBL" id="RKRF01000007">
    <property type="protein sequence ID" value="RPF56105.1"/>
    <property type="molecule type" value="Genomic_DNA"/>
</dbReference>
<dbReference type="PIRSF" id="PIRSF031653">
    <property type="entry name" value="UCP031653"/>
    <property type="match status" value="1"/>
</dbReference>
<keyword evidence="4" id="KW-1185">Reference proteome</keyword>
<dbReference type="InterPro" id="IPR016979">
    <property type="entry name" value="DUF2129"/>
</dbReference>
<sequence>MMLTKRQGIIVWIKHHKYAKRLRKYGHLIYVSRKQKYLLLYVDQDHADDIVDQIKQLNFVRDVEISYKPFVDTTFQTKHHFKEKDVESKNIY</sequence>
<evidence type="ECO:0000313" key="3">
    <source>
        <dbReference type="EMBL" id="RPF56105.1"/>
    </source>
</evidence>
<dbReference type="AlphaFoldDB" id="A0A3N5CBG5"/>
<evidence type="ECO:0000256" key="1">
    <source>
        <dbReference type="ARBA" id="ARBA00022490"/>
    </source>
</evidence>
<evidence type="ECO:0000256" key="2">
    <source>
        <dbReference type="HAMAP-Rule" id="MF_01126"/>
    </source>
</evidence>
<dbReference type="GO" id="GO:0005737">
    <property type="term" value="C:cytoplasm"/>
    <property type="evidence" value="ECO:0007669"/>
    <property type="project" value="UniProtKB-SubCell"/>
</dbReference>
<reference evidence="3 4" key="1">
    <citation type="submission" date="2018-11" db="EMBL/GenBank/DDBJ databases">
        <title>Genomic Encyclopedia of Type Strains, Phase IV (KMG-IV): sequencing the most valuable type-strain genomes for metagenomic binning, comparative biology and taxonomic classification.</title>
        <authorList>
            <person name="Goeker M."/>
        </authorList>
    </citation>
    <scope>NUCLEOTIDE SEQUENCE [LARGE SCALE GENOMIC DNA]</scope>
    <source>
        <strain evidence="3 4">DSM 18090</strain>
    </source>
</reference>
<dbReference type="Pfam" id="PF09902">
    <property type="entry name" value="DUF2129"/>
    <property type="match status" value="1"/>
</dbReference>
<organism evidence="3 4">
    <name type="scientific">Aquisalibacillus elongatus</name>
    <dbReference type="NCBI Taxonomy" id="485577"/>
    <lineage>
        <taxon>Bacteria</taxon>
        <taxon>Bacillati</taxon>
        <taxon>Bacillota</taxon>
        <taxon>Bacilli</taxon>
        <taxon>Bacillales</taxon>
        <taxon>Bacillaceae</taxon>
        <taxon>Aquisalibacillus</taxon>
    </lineage>
</organism>
<keyword evidence="1 2" id="KW-0963">Cytoplasm</keyword>
<proteinExistence type="inferred from homology"/>
<accession>A0A3N5CBG5</accession>
<dbReference type="HAMAP" id="MF_01126">
    <property type="entry name" value="UPF0298"/>
    <property type="match status" value="1"/>
</dbReference>
<comment type="caution">
    <text evidence="3">The sequence shown here is derived from an EMBL/GenBank/DDBJ whole genome shotgun (WGS) entry which is preliminary data.</text>
</comment>